<dbReference type="Gene3D" id="3.30.70.1290">
    <property type="entry name" value="Transposase IS200-like"/>
    <property type="match status" value="1"/>
</dbReference>
<organism evidence="2">
    <name type="scientific">marine sediment metagenome</name>
    <dbReference type="NCBI Taxonomy" id="412755"/>
    <lineage>
        <taxon>unclassified sequences</taxon>
        <taxon>metagenomes</taxon>
        <taxon>ecological metagenomes</taxon>
    </lineage>
</organism>
<dbReference type="EMBL" id="LAZR01026393">
    <property type="protein sequence ID" value="KKL68886.1"/>
    <property type="molecule type" value="Genomic_DNA"/>
</dbReference>
<gene>
    <name evidence="2" type="ORF">LCGC14_2120480</name>
</gene>
<protein>
    <recommendedName>
        <fullName evidence="1">Transposase IS200-like domain-containing protein</fullName>
    </recommendedName>
</protein>
<dbReference type="GO" id="GO:0003677">
    <property type="term" value="F:DNA binding"/>
    <property type="evidence" value="ECO:0007669"/>
    <property type="project" value="InterPro"/>
</dbReference>
<dbReference type="PANTHER" id="PTHR34322">
    <property type="entry name" value="TRANSPOSASE, Y1_TNP DOMAIN-CONTAINING"/>
    <property type="match status" value="1"/>
</dbReference>
<evidence type="ECO:0000259" key="1">
    <source>
        <dbReference type="SMART" id="SM01321"/>
    </source>
</evidence>
<proteinExistence type="predicted"/>
<dbReference type="Pfam" id="PF01797">
    <property type="entry name" value="Y1_Tnp"/>
    <property type="match status" value="1"/>
</dbReference>
<dbReference type="PANTHER" id="PTHR34322:SF2">
    <property type="entry name" value="TRANSPOSASE IS200-LIKE DOMAIN-CONTAINING PROTEIN"/>
    <property type="match status" value="1"/>
</dbReference>
<comment type="caution">
    <text evidence="2">The sequence shown here is derived from an EMBL/GenBank/DDBJ whole genome shotgun (WGS) entry which is preliminary data.</text>
</comment>
<dbReference type="SMART" id="SM01321">
    <property type="entry name" value="Y1_Tnp"/>
    <property type="match status" value="1"/>
</dbReference>
<dbReference type="InterPro" id="IPR036515">
    <property type="entry name" value="Transposase_17_sf"/>
</dbReference>
<sequence>MPRIARVVIPDVPLHVTQRGNRQEDVFFCDEDRLRFLELLGRYSVRHGLAINAYCLMTNHVHLVVTPRSEDSLSATLRPLNTCYTQHVNHSQGYVGHLWQGRPYSCLLDERHFWAAVRYVERNPVRARIVRKAQNYRWASAAAHCGLREDPLLSGSLELADHVGDWA</sequence>
<dbReference type="SUPFAM" id="SSF143422">
    <property type="entry name" value="Transposase IS200-like"/>
    <property type="match status" value="1"/>
</dbReference>
<feature type="non-terminal residue" evidence="2">
    <location>
        <position position="167"/>
    </location>
</feature>
<dbReference type="GO" id="GO:0006313">
    <property type="term" value="P:DNA transposition"/>
    <property type="evidence" value="ECO:0007669"/>
    <property type="project" value="InterPro"/>
</dbReference>
<name>A0A0F9ERI8_9ZZZZ</name>
<dbReference type="GO" id="GO:0004803">
    <property type="term" value="F:transposase activity"/>
    <property type="evidence" value="ECO:0007669"/>
    <property type="project" value="InterPro"/>
</dbReference>
<feature type="domain" description="Transposase IS200-like" evidence="1">
    <location>
        <begin position="9"/>
        <end position="123"/>
    </location>
</feature>
<evidence type="ECO:0000313" key="2">
    <source>
        <dbReference type="EMBL" id="KKL68886.1"/>
    </source>
</evidence>
<dbReference type="InterPro" id="IPR002686">
    <property type="entry name" value="Transposase_17"/>
</dbReference>
<dbReference type="AlphaFoldDB" id="A0A0F9ERI8"/>
<accession>A0A0F9ERI8</accession>
<reference evidence="2" key="1">
    <citation type="journal article" date="2015" name="Nature">
        <title>Complex archaea that bridge the gap between prokaryotes and eukaryotes.</title>
        <authorList>
            <person name="Spang A."/>
            <person name="Saw J.H."/>
            <person name="Jorgensen S.L."/>
            <person name="Zaremba-Niedzwiedzka K."/>
            <person name="Martijn J."/>
            <person name="Lind A.E."/>
            <person name="van Eijk R."/>
            <person name="Schleper C."/>
            <person name="Guy L."/>
            <person name="Ettema T.J."/>
        </authorList>
    </citation>
    <scope>NUCLEOTIDE SEQUENCE</scope>
</reference>